<name>A0A2C6KI31_9APIC</name>
<accession>A0A2C6KI31</accession>
<dbReference type="GeneID" id="94433199"/>
<dbReference type="Proteomes" id="UP000221165">
    <property type="component" value="Unassembled WGS sequence"/>
</dbReference>
<dbReference type="RefSeq" id="XP_067918037.1">
    <property type="nucleotide sequence ID" value="XM_068069988.1"/>
</dbReference>
<keyword evidence="2" id="KW-1185">Reference proteome</keyword>
<comment type="caution">
    <text evidence="1">The sequence shown here is derived from an EMBL/GenBank/DDBJ whole genome shotgun (WGS) entry which is preliminary data.</text>
</comment>
<gene>
    <name evidence="1" type="ORF">CSUI_009879</name>
</gene>
<evidence type="ECO:0000313" key="2">
    <source>
        <dbReference type="Proteomes" id="UP000221165"/>
    </source>
</evidence>
<evidence type="ECO:0000313" key="1">
    <source>
        <dbReference type="EMBL" id="PHJ16308.1"/>
    </source>
</evidence>
<proteinExistence type="predicted"/>
<sequence>MMKRRLFQGYSIRTLVRSSRGTFFIFLSSLFSASMCACKLTK</sequence>
<dbReference type="VEuPathDB" id="ToxoDB:CSUI_009879"/>
<protein>
    <submittedName>
        <fullName evidence="1">Uncharacterized protein</fullName>
    </submittedName>
</protein>
<dbReference type="EMBL" id="MIGC01006232">
    <property type="protein sequence ID" value="PHJ16308.1"/>
    <property type="molecule type" value="Genomic_DNA"/>
</dbReference>
<reference evidence="1 2" key="1">
    <citation type="journal article" date="2017" name="Int. J. Parasitol.">
        <title>The genome of the protozoan parasite Cystoisospora suis and a reverse vaccinology approach to identify vaccine candidates.</title>
        <authorList>
            <person name="Palmieri N."/>
            <person name="Shrestha A."/>
            <person name="Ruttkowski B."/>
            <person name="Beck T."/>
            <person name="Vogl C."/>
            <person name="Tomley F."/>
            <person name="Blake D.P."/>
            <person name="Joachim A."/>
        </authorList>
    </citation>
    <scope>NUCLEOTIDE SEQUENCE [LARGE SCALE GENOMIC DNA]</scope>
    <source>
        <strain evidence="1 2">Wien I</strain>
    </source>
</reference>
<dbReference type="AlphaFoldDB" id="A0A2C6KI31"/>
<organism evidence="1 2">
    <name type="scientific">Cystoisospora suis</name>
    <dbReference type="NCBI Taxonomy" id="483139"/>
    <lineage>
        <taxon>Eukaryota</taxon>
        <taxon>Sar</taxon>
        <taxon>Alveolata</taxon>
        <taxon>Apicomplexa</taxon>
        <taxon>Conoidasida</taxon>
        <taxon>Coccidia</taxon>
        <taxon>Eucoccidiorida</taxon>
        <taxon>Eimeriorina</taxon>
        <taxon>Sarcocystidae</taxon>
        <taxon>Cystoisospora</taxon>
    </lineage>
</organism>